<proteinExistence type="predicted"/>
<dbReference type="PANTHER" id="PTHR43080">
    <property type="entry name" value="CBS DOMAIN-CONTAINING PROTEIN CBSX3, MITOCHONDRIAL"/>
    <property type="match status" value="1"/>
</dbReference>
<evidence type="ECO:0000313" key="4">
    <source>
        <dbReference type="EMBL" id="HGG92057.1"/>
    </source>
</evidence>
<keyword evidence="1 2" id="KW-0129">CBS domain</keyword>
<gene>
    <name evidence="4" type="ORF">ENR59_03805</name>
</gene>
<dbReference type="Gene3D" id="3.10.580.10">
    <property type="entry name" value="CBS-domain"/>
    <property type="match status" value="1"/>
</dbReference>
<dbReference type="InterPro" id="IPR046342">
    <property type="entry name" value="CBS_dom_sf"/>
</dbReference>
<protein>
    <submittedName>
        <fullName evidence="4">CBS domain-containing protein</fullName>
    </submittedName>
</protein>
<organism evidence="4">
    <name type="scientific">Fundidesulfovibrio putealis</name>
    <dbReference type="NCBI Taxonomy" id="270496"/>
    <lineage>
        <taxon>Bacteria</taxon>
        <taxon>Pseudomonadati</taxon>
        <taxon>Thermodesulfobacteriota</taxon>
        <taxon>Desulfovibrionia</taxon>
        <taxon>Desulfovibrionales</taxon>
        <taxon>Desulfovibrionaceae</taxon>
        <taxon>Fundidesulfovibrio</taxon>
    </lineage>
</organism>
<reference evidence="4" key="1">
    <citation type="journal article" date="2020" name="mSystems">
        <title>Genome- and Community-Level Interaction Insights into Carbon Utilization and Element Cycling Functions of Hydrothermarchaeota in Hydrothermal Sediment.</title>
        <authorList>
            <person name="Zhou Z."/>
            <person name="Liu Y."/>
            <person name="Xu W."/>
            <person name="Pan J."/>
            <person name="Luo Z.H."/>
            <person name="Li M."/>
        </authorList>
    </citation>
    <scope>NUCLEOTIDE SEQUENCE [LARGE SCALE GENOMIC DNA]</scope>
    <source>
        <strain evidence="4">SpSt-413</strain>
    </source>
</reference>
<dbReference type="PROSITE" id="PS51371">
    <property type="entry name" value="CBS"/>
    <property type="match status" value="2"/>
</dbReference>
<dbReference type="SMART" id="SM00116">
    <property type="entry name" value="CBS"/>
    <property type="match status" value="2"/>
</dbReference>
<dbReference type="InterPro" id="IPR000644">
    <property type="entry name" value="CBS_dom"/>
</dbReference>
<dbReference type="SUPFAM" id="SSF54631">
    <property type="entry name" value="CBS-domain pair"/>
    <property type="match status" value="1"/>
</dbReference>
<dbReference type="PANTHER" id="PTHR43080:SF2">
    <property type="entry name" value="CBS DOMAIN-CONTAINING PROTEIN"/>
    <property type="match status" value="1"/>
</dbReference>
<sequence length="130" mass="14029">MKVKEAMSTRVMFVKKDATVAQAMRLMAENNMRRLMVDKDGPADTYGAVTVRDMISKVVAPGLDPQATKVTDVMNTSLFSVSSGDDLRAVAKIMDEKNVAGLPVIDDGKLVGVITMWDILIALGVHCKAS</sequence>
<feature type="domain" description="CBS" evidence="3">
    <location>
        <begin position="74"/>
        <end position="130"/>
    </location>
</feature>
<dbReference type="EMBL" id="DSRP01000262">
    <property type="protein sequence ID" value="HGG92057.1"/>
    <property type="molecule type" value="Genomic_DNA"/>
</dbReference>
<evidence type="ECO:0000256" key="2">
    <source>
        <dbReference type="PROSITE-ProRule" id="PRU00703"/>
    </source>
</evidence>
<accession>A0A7C3WGK9</accession>
<feature type="domain" description="CBS" evidence="3">
    <location>
        <begin position="7"/>
        <end position="65"/>
    </location>
</feature>
<comment type="caution">
    <text evidence="4">The sequence shown here is derived from an EMBL/GenBank/DDBJ whole genome shotgun (WGS) entry which is preliminary data.</text>
</comment>
<evidence type="ECO:0000259" key="3">
    <source>
        <dbReference type="PROSITE" id="PS51371"/>
    </source>
</evidence>
<dbReference type="Pfam" id="PF00571">
    <property type="entry name" value="CBS"/>
    <property type="match status" value="2"/>
</dbReference>
<evidence type="ECO:0000256" key="1">
    <source>
        <dbReference type="ARBA" id="ARBA00023122"/>
    </source>
</evidence>
<name>A0A7C3WGK9_9BACT</name>
<dbReference type="AlphaFoldDB" id="A0A7C3WGK9"/>
<dbReference type="InterPro" id="IPR051257">
    <property type="entry name" value="Diverse_CBS-Domain"/>
</dbReference>